<keyword evidence="1" id="KW-0812">Transmembrane</keyword>
<feature type="transmembrane region" description="Helical" evidence="1">
    <location>
        <begin position="57"/>
        <end position="78"/>
    </location>
</feature>
<dbReference type="Proteomes" id="UP000030706">
    <property type="component" value="Unassembled WGS sequence"/>
</dbReference>
<reference evidence="2 3" key="1">
    <citation type="journal article" date="2014" name="BMC Genomics">
        <title>Genome sequencing of four Aureobasidium pullulans varieties: biotechnological potential, stress tolerance, and description of new species.</title>
        <authorList>
            <person name="Gostin Ar C."/>
            <person name="Ohm R.A."/>
            <person name="Kogej T."/>
            <person name="Sonjak S."/>
            <person name="Turk M."/>
            <person name="Zajc J."/>
            <person name="Zalar P."/>
            <person name="Grube M."/>
            <person name="Sun H."/>
            <person name="Han J."/>
            <person name="Sharma A."/>
            <person name="Chiniquy J."/>
            <person name="Ngan C.Y."/>
            <person name="Lipzen A."/>
            <person name="Barry K."/>
            <person name="Grigoriev I.V."/>
            <person name="Gunde-Cimerman N."/>
        </authorList>
    </citation>
    <scope>NUCLEOTIDE SEQUENCE [LARGE SCALE GENOMIC DNA]</scope>
    <source>
        <strain evidence="2 3">EXF-150</strain>
    </source>
</reference>
<sequence length="86" mass="9375">MTGLQGLQEQIKDNARIIYRDVDNFAIEMVESPSHPPGASVWSAKLVTRNPNGSSRLLLGAVGGSIGLALLLLLSYTARLLRELNW</sequence>
<dbReference type="AlphaFoldDB" id="A0A074XAV8"/>
<evidence type="ECO:0000256" key="1">
    <source>
        <dbReference type="SAM" id="Phobius"/>
    </source>
</evidence>
<accession>A0A074XAV8</accession>
<evidence type="ECO:0000313" key="2">
    <source>
        <dbReference type="EMBL" id="KEQ80874.1"/>
    </source>
</evidence>
<gene>
    <name evidence="2" type="ORF">M438DRAFT_338548</name>
</gene>
<keyword evidence="1" id="KW-1133">Transmembrane helix</keyword>
<dbReference type="RefSeq" id="XP_029757061.1">
    <property type="nucleotide sequence ID" value="XM_029904133.1"/>
</dbReference>
<dbReference type="EMBL" id="KL584995">
    <property type="protein sequence ID" value="KEQ80874.1"/>
    <property type="molecule type" value="Genomic_DNA"/>
</dbReference>
<dbReference type="HOGENOM" id="CLU_2497522_0_0_1"/>
<name>A0A074XAV8_AURPU</name>
<organism evidence="2 3">
    <name type="scientific">Aureobasidium pullulans EXF-150</name>
    <dbReference type="NCBI Taxonomy" id="1043002"/>
    <lineage>
        <taxon>Eukaryota</taxon>
        <taxon>Fungi</taxon>
        <taxon>Dikarya</taxon>
        <taxon>Ascomycota</taxon>
        <taxon>Pezizomycotina</taxon>
        <taxon>Dothideomycetes</taxon>
        <taxon>Dothideomycetidae</taxon>
        <taxon>Dothideales</taxon>
        <taxon>Saccotheciaceae</taxon>
        <taxon>Aureobasidium</taxon>
    </lineage>
</organism>
<evidence type="ECO:0000313" key="3">
    <source>
        <dbReference type="Proteomes" id="UP000030706"/>
    </source>
</evidence>
<dbReference type="GeneID" id="40746439"/>
<keyword evidence="3" id="KW-1185">Reference proteome</keyword>
<keyword evidence="1" id="KW-0472">Membrane</keyword>
<proteinExistence type="predicted"/>
<protein>
    <submittedName>
        <fullName evidence="2">Uncharacterized protein</fullName>
    </submittedName>
</protein>